<gene>
    <name evidence="1" type="ORF">OG835_42480</name>
</gene>
<sequence length="72" mass="8142">MPEQLEGRTTDPATWMRTPENLGRLAAFEREANARRRAVEDQALPAPAVPHRQEHERRHQQPAPGQGQGIQP</sequence>
<keyword evidence="1" id="KW-0614">Plasmid</keyword>
<protein>
    <submittedName>
        <fullName evidence="1">Uncharacterized protein</fullName>
    </submittedName>
</protein>
<organism evidence="1 2">
    <name type="scientific">Streptomyces scopuliridis</name>
    <dbReference type="NCBI Taxonomy" id="452529"/>
    <lineage>
        <taxon>Bacteria</taxon>
        <taxon>Bacillati</taxon>
        <taxon>Actinomycetota</taxon>
        <taxon>Actinomycetes</taxon>
        <taxon>Kitasatosporales</taxon>
        <taxon>Streptomycetaceae</taxon>
        <taxon>Streptomyces</taxon>
    </lineage>
</organism>
<accession>A0ACD5A059</accession>
<geneLocation type="plasmid" evidence="1 2">
    <name>unnamed1</name>
</geneLocation>
<evidence type="ECO:0000313" key="1">
    <source>
        <dbReference type="EMBL" id="WSC03552.1"/>
    </source>
</evidence>
<dbReference type="EMBL" id="CP109110">
    <property type="protein sequence ID" value="WSC03552.1"/>
    <property type="molecule type" value="Genomic_DNA"/>
</dbReference>
<dbReference type="Proteomes" id="UP001348369">
    <property type="component" value="Plasmid unnamed1"/>
</dbReference>
<evidence type="ECO:0000313" key="2">
    <source>
        <dbReference type="Proteomes" id="UP001348369"/>
    </source>
</evidence>
<keyword evidence="2" id="KW-1185">Reference proteome</keyword>
<reference evidence="1" key="1">
    <citation type="submission" date="2022-10" db="EMBL/GenBank/DDBJ databases">
        <title>The complete genomes of actinobacterial strains from the NBC collection.</title>
        <authorList>
            <person name="Joergensen T.S."/>
            <person name="Alvarez Arevalo M."/>
            <person name="Sterndorff E.B."/>
            <person name="Faurdal D."/>
            <person name="Vuksanovic O."/>
            <person name="Mourched A.-S."/>
            <person name="Charusanti P."/>
            <person name="Shaw S."/>
            <person name="Blin K."/>
            <person name="Weber T."/>
        </authorList>
    </citation>
    <scope>NUCLEOTIDE SEQUENCE</scope>
    <source>
        <strain evidence="1">NBC 01771</strain>
    </source>
</reference>
<proteinExistence type="predicted"/>
<name>A0ACD5A059_9ACTN</name>